<dbReference type="EMBL" id="LXWN01000001">
    <property type="protein sequence ID" value="PTL88053.1"/>
    <property type="molecule type" value="Genomic_DNA"/>
</dbReference>
<dbReference type="Gene3D" id="3.40.50.620">
    <property type="entry name" value="HUPs"/>
    <property type="match status" value="1"/>
</dbReference>
<name>A0A0A7V3J4_9ARCH</name>
<dbReference type="STRING" id="1410606.T478_0813"/>
<dbReference type="InterPro" id="IPR001962">
    <property type="entry name" value="Asn_synthase"/>
</dbReference>
<dbReference type="HOGENOM" id="CLU_050152_0_0_2"/>
<dbReference type="Pfam" id="PF00733">
    <property type="entry name" value="Asn_synthase"/>
    <property type="match status" value="2"/>
</dbReference>
<evidence type="ECO:0000313" key="6">
    <source>
        <dbReference type="Proteomes" id="UP000030944"/>
    </source>
</evidence>
<dbReference type="PANTHER" id="PTHR11772:SF46">
    <property type="entry name" value="ASPARAGINE SYNTHETASE DOMAIN-CONTAINING PROTEIN"/>
    <property type="match status" value="1"/>
</dbReference>
<feature type="domain" description="Asparagine synthetase" evidence="3">
    <location>
        <begin position="25"/>
        <end position="142"/>
    </location>
</feature>
<sequence length="315" mass="36016">METEEEQCMRILTNAVNECKSDWIALSGGLDSSILAHLRKDQKPQTMTIITKDFLGTDLTFAQIIAKHLGLNLSLIQVSMEDVLDSINETIKILGNYNDIEIRNSIVPYIYLTTLKKKGVDSVITGDGADEVFAGYNFLLKKSDEEIGEELKRIKKIMHFPSKDIATSLNMKVETPFLNEELIKFSDDIEISKKINVKDGGKFGKWILRETFEKYLPNNITWREKSPMQDGSGTNNLTGLFNTIITDDIFTQKKTRILEEDGVYIRTKESLHYYECFRKTNSVKKSDSDNRCPDCNYEIAPNSRFCRMCGKFPIN</sequence>
<reference evidence="4 6" key="1">
    <citation type="journal article" date="2015" name="Proc. Natl. Acad. Sci. U.S.A.">
        <title>Genomic and proteomic characterization of "Candidatus Nitrosopelagicus brevis": An ammonia-oxidizing archaeon from the open ocean.</title>
        <authorList>
            <person name="Santoro A.E."/>
            <person name="Dupont C.L."/>
            <person name="Richter R.A."/>
            <person name="Craig M.T."/>
            <person name="Carini P."/>
            <person name="McIlvin M.R."/>
            <person name="Yang Y."/>
            <person name="Orsi W.D."/>
            <person name="Moran D.M."/>
            <person name="Saito M.A."/>
        </authorList>
    </citation>
    <scope>NUCLEOTIDE SEQUENCE [LARGE SCALE GENOMIC DNA]</scope>
    <source>
        <strain evidence="4">CN25</strain>
        <strain evidence="6">V2</strain>
    </source>
</reference>
<dbReference type="OrthoDB" id="8692at2157"/>
<dbReference type="RefSeq" id="WP_048105407.1">
    <property type="nucleotide sequence ID" value="NZ_CP007026.1"/>
</dbReference>
<dbReference type="InterPro" id="IPR050795">
    <property type="entry name" value="Asn_Synthetase"/>
</dbReference>
<dbReference type="GO" id="GO:0005829">
    <property type="term" value="C:cytosol"/>
    <property type="evidence" value="ECO:0007669"/>
    <property type="project" value="TreeGrafter"/>
</dbReference>
<reference evidence="5 7" key="4">
    <citation type="submission" date="2018-04" db="EMBL/GenBank/DDBJ databases">
        <title>Transcriptomics of ammonia oxidizing archaea.</title>
        <authorList>
            <person name="Carini P."/>
        </authorList>
    </citation>
    <scope>NUCLEOTIDE SEQUENCE [LARGE SCALE GENOMIC DNA]</scope>
    <source>
        <strain evidence="5 7">U25</strain>
    </source>
</reference>
<dbReference type="PANTHER" id="PTHR11772">
    <property type="entry name" value="ASPARAGINE SYNTHETASE"/>
    <property type="match status" value="1"/>
</dbReference>
<feature type="domain" description="Asparagine synthetase" evidence="3">
    <location>
        <begin position="171"/>
        <end position="247"/>
    </location>
</feature>
<keyword evidence="2" id="KW-0067">ATP-binding</keyword>
<dbReference type="Proteomes" id="UP000241022">
    <property type="component" value="Unassembled WGS sequence"/>
</dbReference>
<dbReference type="GeneID" id="24816702"/>
<dbReference type="KEGG" id="nbv:T478_0813"/>
<evidence type="ECO:0000313" key="4">
    <source>
        <dbReference type="EMBL" id="AJA92771.1"/>
    </source>
</evidence>
<reference evidence="5" key="2">
    <citation type="submission" date="2016-05" db="EMBL/GenBank/DDBJ databases">
        <authorList>
            <person name="Lavstsen T."/>
            <person name="Jespersen J.S."/>
        </authorList>
    </citation>
    <scope>NUCLEOTIDE SEQUENCE [LARGE SCALE GENOMIC DNA]</scope>
    <source>
        <strain evidence="5">U25</strain>
    </source>
</reference>
<dbReference type="GO" id="GO:0005524">
    <property type="term" value="F:ATP binding"/>
    <property type="evidence" value="ECO:0007669"/>
    <property type="project" value="UniProtKB-KW"/>
</dbReference>
<evidence type="ECO:0000256" key="1">
    <source>
        <dbReference type="ARBA" id="ARBA00022741"/>
    </source>
</evidence>
<dbReference type="SUPFAM" id="SSF52402">
    <property type="entry name" value="Adenine nucleotide alpha hydrolases-like"/>
    <property type="match status" value="1"/>
</dbReference>
<reference evidence="7" key="3">
    <citation type="submission" date="2016-05" db="EMBL/GenBank/DDBJ databases">
        <authorList>
            <person name="Dupont C."/>
            <person name="Santoro A."/>
        </authorList>
    </citation>
    <scope>NUCLEOTIDE SEQUENCE [LARGE SCALE GENOMIC DNA]</scope>
    <source>
        <strain evidence="7">U25</strain>
    </source>
</reference>
<protein>
    <submittedName>
        <fullName evidence="4">Asparagine synthase</fullName>
    </submittedName>
</protein>
<dbReference type="Proteomes" id="UP000030944">
    <property type="component" value="Chromosome"/>
</dbReference>
<keyword evidence="7" id="KW-1185">Reference proteome</keyword>
<dbReference type="GO" id="GO:0004066">
    <property type="term" value="F:asparagine synthase (glutamine-hydrolyzing) activity"/>
    <property type="evidence" value="ECO:0007669"/>
    <property type="project" value="InterPro"/>
</dbReference>
<evidence type="ECO:0000259" key="3">
    <source>
        <dbReference type="Pfam" id="PF00733"/>
    </source>
</evidence>
<dbReference type="InterPro" id="IPR014729">
    <property type="entry name" value="Rossmann-like_a/b/a_fold"/>
</dbReference>
<gene>
    <name evidence="5" type="ORF">A7X95_01925</name>
    <name evidence="4" type="ORF">T478_0813</name>
</gene>
<dbReference type="EMBL" id="CP007026">
    <property type="protein sequence ID" value="AJA92771.1"/>
    <property type="molecule type" value="Genomic_DNA"/>
</dbReference>
<proteinExistence type="predicted"/>
<dbReference type="CDD" id="cd01991">
    <property type="entry name" value="Asn_synthase_B_C"/>
    <property type="match status" value="1"/>
</dbReference>
<evidence type="ECO:0000313" key="5">
    <source>
        <dbReference type="EMBL" id="PTL88053.1"/>
    </source>
</evidence>
<accession>A0A0A7V3J4</accession>
<evidence type="ECO:0000313" key="7">
    <source>
        <dbReference type="Proteomes" id="UP000241022"/>
    </source>
</evidence>
<keyword evidence="1" id="KW-0547">Nucleotide-binding</keyword>
<organism evidence="4 6">
    <name type="scientific">Candidatus Nitrosopelagicus brevis</name>
    <dbReference type="NCBI Taxonomy" id="1410606"/>
    <lineage>
        <taxon>Archaea</taxon>
        <taxon>Nitrososphaerota</taxon>
    </lineage>
</organism>
<dbReference type="GO" id="GO:0006529">
    <property type="term" value="P:asparagine biosynthetic process"/>
    <property type="evidence" value="ECO:0007669"/>
    <property type="project" value="InterPro"/>
</dbReference>
<dbReference type="AlphaFoldDB" id="A0A0A7V3J4"/>
<evidence type="ECO:0000256" key="2">
    <source>
        <dbReference type="ARBA" id="ARBA00022840"/>
    </source>
</evidence>